<evidence type="ECO:0000313" key="3">
    <source>
        <dbReference type="Proteomes" id="UP001227192"/>
    </source>
</evidence>
<keyword evidence="1" id="KW-0812">Transmembrane</keyword>
<comment type="caution">
    <text evidence="2">The sequence shown here is derived from an EMBL/GenBank/DDBJ whole genome shotgun (WGS) entry which is preliminary data.</text>
</comment>
<proteinExistence type="predicted"/>
<gene>
    <name evidence="2" type="ORF">VN97_g8921</name>
</gene>
<dbReference type="EMBL" id="LACB01000338">
    <property type="protein sequence ID" value="KAJ9484459.1"/>
    <property type="molecule type" value="Genomic_DNA"/>
</dbReference>
<organism evidence="2 3">
    <name type="scientific">Penicillium thymicola</name>
    <dbReference type="NCBI Taxonomy" id="293382"/>
    <lineage>
        <taxon>Eukaryota</taxon>
        <taxon>Fungi</taxon>
        <taxon>Dikarya</taxon>
        <taxon>Ascomycota</taxon>
        <taxon>Pezizomycotina</taxon>
        <taxon>Eurotiomycetes</taxon>
        <taxon>Eurotiomycetidae</taxon>
        <taxon>Eurotiales</taxon>
        <taxon>Aspergillaceae</taxon>
        <taxon>Penicillium</taxon>
    </lineage>
</organism>
<keyword evidence="1" id="KW-0472">Membrane</keyword>
<evidence type="ECO:0000256" key="1">
    <source>
        <dbReference type="SAM" id="Phobius"/>
    </source>
</evidence>
<accession>A0AAI9TDA7</accession>
<dbReference type="Proteomes" id="UP001227192">
    <property type="component" value="Unassembled WGS sequence"/>
</dbReference>
<keyword evidence="3" id="KW-1185">Reference proteome</keyword>
<reference evidence="2" key="1">
    <citation type="submission" date="2015-06" db="EMBL/GenBank/DDBJ databases">
        <authorList>
            <person name="Nguyen H."/>
        </authorList>
    </citation>
    <scope>NUCLEOTIDE SEQUENCE</scope>
    <source>
        <strain evidence="2">DAOM 180753</strain>
    </source>
</reference>
<reference evidence="2" key="2">
    <citation type="journal article" date="2016" name="Fungal Biol.">
        <title>Ochratoxin A production by Penicillium thymicola.</title>
        <authorList>
            <person name="Nguyen H.D.T."/>
            <person name="McMullin D.R."/>
            <person name="Ponomareva E."/>
            <person name="Riley R."/>
            <person name="Pomraning K.R."/>
            <person name="Baker S.E."/>
            <person name="Seifert K.A."/>
        </authorList>
    </citation>
    <scope>NUCLEOTIDE SEQUENCE</scope>
    <source>
        <strain evidence="2">DAOM 180753</strain>
    </source>
</reference>
<dbReference type="AlphaFoldDB" id="A0AAI9TDA7"/>
<feature type="transmembrane region" description="Helical" evidence="1">
    <location>
        <begin position="45"/>
        <end position="65"/>
    </location>
</feature>
<keyword evidence="1" id="KW-1133">Transmembrane helix</keyword>
<sequence length="121" mass="13632">MKRSMAGGVQMGPCQVIAGSQCGFLLADGASVLDALSEVQEPIDVEWAFCLLVLVTYVSMFYNIYRQYINPKYTMGRSASHIATVDPIRTFKVRRGLMACHVKDQENYYGVVYKYLTKEKS</sequence>
<evidence type="ECO:0000313" key="2">
    <source>
        <dbReference type="EMBL" id="KAJ9484459.1"/>
    </source>
</evidence>
<protein>
    <submittedName>
        <fullName evidence="2">Uncharacterized protein</fullName>
    </submittedName>
</protein>
<name>A0AAI9TDA7_PENTH</name>